<reference evidence="1" key="2">
    <citation type="submission" date="2021-09" db="EMBL/GenBank/DDBJ databases">
        <authorList>
            <person name="Jia N."/>
            <person name="Wang J."/>
            <person name="Shi W."/>
            <person name="Du L."/>
            <person name="Sun Y."/>
            <person name="Zhan W."/>
            <person name="Jiang J."/>
            <person name="Wang Q."/>
            <person name="Zhang B."/>
            <person name="Ji P."/>
            <person name="Sakyi L.B."/>
            <person name="Cui X."/>
            <person name="Yuan T."/>
            <person name="Jiang B."/>
            <person name="Yang W."/>
            <person name="Lam T.T.-Y."/>
            <person name="Chang Q."/>
            <person name="Ding S."/>
            <person name="Wang X."/>
            <person name="Zhu J."/>
            <person name="Ruan X."/>
            <person name="Zhao L."/>
            <person name="Wei J."/>
            <person name="Que T."/>
            <person name="Du C."/>
            <person name="Cheng J."/>
            <person name="Dai P."/>
            <person name="Han X."/>
            <person name="Huang E."/>
            <person name="Gao Y."/>
            <person name="Liu J."/>
            <person name="Shao H."/>
            <person name="Ye R."/>
            <person name="Li L."/>
            <person name="Wei W."/>
            <person name="Wang X."/>
            <person name="Wang C."/>
            <person name="Huo Q."/>
            <person name="Li W."/>
            <person name="Guo W."/>
            <person name="Chen H."/>
            <person name="Chen S."/>
            <person name="Zhou L."/>
            <person name="Zhou L."/>
            <person name="Ni X."/>
            <person name="Tian J."/>
            <person name="Zhou Y."/>
            <person name="Sheng Y."/>
            <person name="Liu T."/>
            <person name="Pan Y."/>
            <person name="Xia L."/>
            <person name="Li J."/>
            <person name="Zhao F."/>
            <person name="Cao W."/>
        </authorList>
    </citation>
    <scope>NUCLEOTIDE SEQUENCE</scope>
    <source>
        <strain evidence="1">Rmic-2018</strain>
        <tissue evidence="1">Larvae</tissue>
    </source>
</reference>
<keyword evidence="2" id="KW-1185">Reference proteome</keyword>
<accession>A0A9J6EK66</accession>
<evidence type="ECO:0000313" key="2">
    <source>
        <dbReference type="Proteomes" id="UP000821866"/>
    </source>
</evidence>
<dbReference type="AlphaFoldDB" id="A0A9J6EK66"/>
<gene>
    <name evidence="1" type="ORF">HPB51_023746</name>
</gene>
<name>A0A9J6EK66_RHIMP</name>
<dbReference type="EMBL" id="JABSTU010000004">
    <property type="protein sequence ID" value="KAH8034432.1"/>
    <property type="molecule type" value="Genomic_DNA"/>
</dbReference>
<dbReference type="Proteomes" id="UP000821866">
    <property type="component" value="Chromosome 2"/>
</dbReference>
<reference evidence="1" key="1">
    <citation type="journal article" date="2020" name="Cell">
        <title>Large-Scale Comparative Analyses of Tick Genomes Elucidate Their Genetic Diversity and Vector Capacities.</title>
        <authorList>
            <consortium name="Tick Genome and Microbiome Consortium (TIGMIC)"/>
            <person name="Jia N."/>
            <person name="Wang J."/>
            <person name="Shi W."/>
            <person name="Du L."/>
            <person name="Sun Y."/>
            <person name="Zhan W."/>
            <person name="Jiang J.F."/>
            <person name="Wang Q."/>
            <person name="Zhang B."/>
            <person name="Ji P."/>
            <person name="Bell-Sakyi L."/>
            <person name="Cui X.M."/>
            <person name="Yuan T.T."/>
            <person name="Jiang B.G."/>
            <person name="Yang W.F."/>
            <person name="Lam T.T."/>
            <person name="Chang Q.C."/>
            <person name="Ding S.J."/>
            <person name="Wang X.J."/>
            <person name="Zhu J.G."/>
            <person name="Ruan X.D."/>
            <person name="Zhao L."/>
            <person name="Wei J.T."/>
            <person name="Ye R.Z."/>
            <person name="Que T.C."/>
            <person name="Du C.H."/>
            <person name="Zhou Y.H."/>
            <person name="Cheng J.X."/>
            <person name="Dai P.F."/>
            <person name="Guo W.B."/>
            <person name="Han X.H."/>
            <person name="Huang E.J."/>
            <person name="Li L.F."/>
            <person name="Wei W."/>
            <person name="Gao Y.C."/>
            <person name="Liu J.Z."/>
            <person name="Shao H.Z."/>
            <person name="Wang X."/>
            <person name="Wang C.C."/>
            <person name="Yang T.C."/>
            <person name="Huo Q.B."/>
            <person name="Li W."/>
            <person name="Chen H.Y."/>
            <person name="Chen S.E."/>
            <person name="Zhou L.G."/>
            <person name="Ni X.B."/>
            <person name="Tian J.H."/>
            <person name="Sheng Y."/>
            <person name="Liu T."/>
            <person name="Pan Y.S."/>
            <person name="Xia L.Y."/>
            <person name="Li J."/>
            <person name="Zhao F."/>
            <person name="Cao W.C."/>
        </authorList>
    </citation>
    <scope>NUCLEOTIDE SEQUENCE</scope>
    <source>
        <strain evidence="1">Rmic-2018</strain>
    </source>
</reference>
<sequence>MEALNLKRKLEKAQLPRVINEAEAKLTHEIITEKDLRILSERLEQLHTDLEATDSDIVPLLSTTKVEAEFDRFVVYEDQDITTSGKLKYRIQQLQESQNRALPATPTVPVQRTRQLAIQLWTDTRKHGLMDGGTDIRTDRRADGCMDESTDGRFAPRIIMHSVHMLYLFMKNSFNHFCA</sequence>
<organism evidence="1 2">
    <name type="scientific">Rhipicephalus microplus</name>
    <name type="common">Cattle tick</name>
    <name type="synonym">Boophilus microplus</name>
    <dbReference type="NCBI Taxonomy" id="6941"/>
    <lineage>
        <taxon>Eukaryota</taxon>
        <taxon>Metazoa</taxon>
        <taxon>Ecdysozoa</taxon>
        <taxon>Arthropoda</taxon>
        <taxon>Chelicerata</taxon>
        <taxon>Arachnida</taxon>
        <taxon>Acari</taxon>
        <taxon>Parasitiformes</taxon>
        <taxon>Ixodida</taxon>
        <taxon>Ixodoidea</taxon>
        <taxon>Ixodidae</taxon>
        <taxon>Rhipicephalinae</taxon>
        <taxon>Rhipicephalus</taxon>
        <taxon>Boophilus</taxon>
    </lineage>
</organism>
<comment type="caution">
    <text evidence="1">The sequence shown here is derived from an EMBL/GenBank/DDBJ whole genome shotgun (WGS) entry which is preliminary data.</text>
</comment>
<evidence type="ECO:0000313" key="1">
    <source>
        <dbReference type="EMBL" id="KAH8034432.1"/>
    </source>
</evidence>
<protein>
    <submittedName>
        <fullName evidence="1">Uncharacterized protein</fullName>
    </submittedName>
</protein>
<proteinExistence type="predicted"/>